<gene>
    <name evidence="2" type="ORF">DLM85_07710</name>
</gene>
<comment type="caution">
    <text evidence="2">The sequence shown here is derived from an EMBL/GenBank/DDBJ whole genome shotgun (WGS) entry which is preliminary data.</text>
</comment>
<accession>A0A328BW07</accession>
<feature type="signal peptide" evidence="1">
    <location>
        <begin position="1"/>
        <end position="20"/>
    </location>
</feature>
<dbReference type="RefSeq" id="WP_111477451.1">
    <property type="nucleotide sequence ID" value="NZ_QHKM01000001.1"/>
</dbReference>
<evidence type="ECO:0000313" key="2">
    <source>
        <dbReference type="EMBL" id="RAK70701.1"/>
    </source>
</evidence>
<sequence>MKQPLLFLCSLLGLSAPLLAQTDDSLTSRPRPANPYAQWLAQAARADARAQASATVRVSTRSSTYWWVAAAGQWADQATVTTSAYNAEGRIVAALVVDSASQRPSLRRSYIRNAAGITSEFRQEEWTGSAWLNKQRYVNTFDSQNRIVTQTYQLWNGAAWADNYRLVVTYNSHGAQDSFFNQAWLNGAWVTQYGAQSVLVYDAADRVTQETQSTFNATTGLVEPFVRYQYVYIGSMQLADIFTVQRSNGGQWVNEQRQRLISADGQQRRLLTHSEGWTGLSWQLTARTSYSYSPTTASSVEVQETPQGTGWVNDRKTSYDYNSRGILTGYRSETWLNGSWRLVAGHASLPTYNATDDLIIQQEQAAVRTGSGTAAAYVLTNQQKTYYSNYQSYVLAARPRTAAAGWQLAPNPTTGTVVLTPAPGNTAALHTVQVLNSLGQVVWQPALAPSATRPGPLDLSALPAGLYTVRLHTAAGIVAQRLVKE</sequence>
<evidence type="ECO:0000256" key="1">
    <source>
        <dbReference type="SAM" id="SignalP"/>
    </source>
</evidence>
<dbReference type="EMBL" id="QHKM01000001">
    <property type="protein sequence ID" value="RAK70701.1"/>
    <property type="molecule type" value="Genomic_DNA"/>
</dbReference>
<dbReference type="Proteomes" id="UP000248553">
    <property type="component" value="Unassembled WGS sequence"/>
</dbReference>
<dbReference type="AlphaFoldDB" id="A0A328BW07"/>
<organism evidence="2 3">
    <name type="scientific">Hymenobacter edaphi</name>
    <dbReference type="NCBI Taxonomy" id="2211146"/>
    <lineage>
        <taxon>Bacteria</taxon>
        <taxon>Pseudomonadati</taxon>
        <taxon>Bacteroidota</taxon>
        <taxon>Cytophagia</taxon>
        <taxon>Cytophagales</taxon>
        <taxon>Hymenobacteraceae</taxon>
        <taxon>Hymenobacter</taxon>
    </lineage>
</organism>
<reference evidence="3" key="1">
    <citation type="submission" date="2018-05" db="EMBL/GenBank/DDBJ databases">
        <authorList>
            <person name="Nie L."/>
        </authorList>
    </citation>
    <scope>NUCLEOTIDE SEQUENCE [LARGE SCALE GENOMIC DNA]</scope>
    <source>
        <strain evidence="3">NL</strain>
    </source>
</reference>
<dbReference type="OrthoDB" id="863842at2"/>
<dbReference type="InterPro" id="IPR026444">
    <property type="entry name" value="Secre_tail"/>
</dbReference>
<dbReference type="NCBIfam" id="TIGR04183">
    <property type="entry name" value="Por_Secre_tail"/>
    <property type="match status" value="1"/>
</dbReference>
<dbReference type="Gene3D" id="2.40.128.720">
    <property type="match status" value="1"/>
</dbReference>
<evidence type="ECO:0000313" key="3">
    <source>
        <dbReference type="Proteomes" id="UP000248553"/>
    </source>
</evidence>
<name>A0A328BW07_9BACT</name>
<evidence type="ECO:0008006" key="4">
    <source>
        <dbReference type="Google" id="ProtNLM"/>
    </source>
</evidence>
<proteinExistence type="predicted"/>
<keyword evidence="1" id="KW-0732">Signal</keyword>
<keyword evidence="3" id="KW-1185">Reference proteome</keyword>
<protein>
    <recommendedName>
        <fullName evidence="4">Secretion system C-terminal sorting domain-containing protein</fullName>
    </recommendedName>
</protein>
<feature type="chain" id="PRO_5016419018" description="Secretion system C-terminal sorting domain-containing protein" evidence="1">
    <location>
        <begin position="21"/>
        <end position="485"/>
    </location>
</feature>